<evidence type="ECO:0000313" key="9">
    <source>
        <dbReference type="EMBL" id="BAW32334.1"/>
    </source>
</evidence>
<dbReference type="SUPFAM" id="SSF53901">
    <property type="entry name" value="Thiolase-like"/>
    <property type="match status" value="1"/>
</dbReference>
<keyword evidence="2" id="KW-0596">Phosphopantetheine</keyword>
<dbReference type="InterPro" id="IPR041464">
    <property type="entry name" value="TubC_N"/>
</dbReference>
<dbReference type="InterPro" id="IPR000873">
    <property type="entry name" value="AMP-dep_synth/lig_dom"/>
</dbReference>
<gene>
    <name evidence="9" type="primary">makasC</name>
</gene>
<dbReference type="SUPFAM" id="SSF52151">
    <property type="entry name" value="FabD/lysophospholipase-like"/>
    <property type="match status" value="1"/>
</dbReference>
<dbReference type="PROSITE" id="PS00606">
    <property type="entry name" value="KS3_1"/>
    <property type="match status" value="1"/>
</dbReference>
<dbReference type="InterPro" id="IPR020845">
    <property type="entry name" value="AMP-binding_CS"/>
</dbReference>
<dbReference type="PROSITE" id="PS00012">
    <property type="entry name" value="PHOSPHOPANTETHEINE"/>
    <property type="match status" value="1"/>
</dbReference>
<dbReference type="InterPro" id="IPR057326">
    <property type="entry name" value="KR_dom"/>
</dbReference>
<comment type="cofactor">
    <cofactor evidence="1">
        <name>pantetheine 4'-phosphate</name>
        <dbReference type="ChEBI" id="CHEBI:47942"/>
    </cofactor>
</comment>
<dbReference type="Gene3D" id="3.30.559.10">
    <property type="entry name" value="Chloramphenicol acetyltransferase-like domain"/>
    <property type="match status" value="3"/>
</dbReference>
<evidence type="ECO:0000259" key="8">
    <source>
        <dbReference type="PROSITE" id="PS52004"/>
    </source>
</evidence>
<dbReference type="InterPro" id="IPR013968">
    <property type="entry name" value="PKS_KR"/>
</dbReference>
<dbReference type="Pfam" id="PF00550">
    <property type="entry name" value="PP-binding"/>
    <property type="match status" value="3"/>
</dbReference>
<dbReference type="Gene3D" id="3.30.300.30">
    <property type="match status" value="2"/>
</dbReference>
<dbReference type="InterPro" id="IPR014030">
    <property type="entry name" value="Ketoacyl_synth_N"/>
</dbReference>
<accession>A0A1L7NR40</accession>
<feature type="domain" description="Carrier" evidence="7">
    <location>
        <begin position="1028"/>
        <end position="1102"/>
    </location>
</feature>
<dbReference type="CDD" id="cd05930">
    <property type="entry name" value="A_NRPS"/>
    <property type="match status" value="1"/>
</dbReference>
<organism evidence="9">
    <name type="scientific">Microcystis aeruginosa NIES-87</name>
    <dbReference type="NCBI Taxonomy" id="449440"/>
    <lineage>
        <taxon>Bacteria</taxon>
        <taxon>Bacillati</taxon>
        <taxon>Cyanobacteriota</taxon>
        <taxon>Cyanophyceae</taxon>
        <taxon>Oscillatoriophycideae</taxon>
        <taxon>Chroococcales</taxon>
        <taxon>Microcystaceae</taxon>
        <taxon>Microcystis</taxon>
    </lineage>
</organism>
<dbReference type="SMART" id="SM00822">
    <property type="entry name" value="PKS_KR"/>
    <property type="match status" value="1"/>
</dbReference>
<dbReference type="Gene3D" id="3.30.70.3290">
    <property type="match status" value="1"/>
</dbReference>
<evidence type="ECO:0000256" key="6">
    <source>
        <dbReference type="SAM" id="MobiDB-lite"/>
    </source>
</evidence>
<dbReference type="InterPro" id="IPR016036">
    <property type="entry name" value="Malonyl_transacylase_ACP-bd"/>
</dbReference>
<dbReference type="InterPro" id="IPR042099">
    <property type="entry name" value="ANL_N_sf"/>
</dbReference>
<keyword evidence="4" id="KW-0808">Transferase</keyword>
<dbReference type="SMART" id="SM00823">
    <property type="entry name" value="PKS_PP"/>
    <property type="match status" value="3"/>
</dbReference>
<evidence type="ECO:0000256" key="5">
    <source>
        <dbReference type="ARBA" id="ARBA00029443"/>
    </source>
</evidence>
<dbReference type="GO" id="GO:0031177">
    <property type="term" value="F:phosphopantetheine binding"/>
    <property type="evidence" value="ECO:0007669"/>
    <property type="project" value="InterPro"/>
</dbReference>
<dbReference type="Pfam" id="PF00109">
    <property type="entry name" value="ketoacyl-synt"/>
    <property type="match status" value="1"/>
</dbReference>
<dbReference type="SMART" id="SM00825">
    <property type="entry name" value="PKS_KS"/>
    <property type="match status" value="1"/>
</dbReference>
<dbReference type="SUPFAM" id="SSF47336">
    <property type="entry name" value="ACP-like"/>
    <property type="match status" value="3"/>
</dbReference>
<dbReference type="Gene3D" id="3.40.366.10">
    <property type="entry name" value="Malonyl-Coenzyme A Acyl Carrier Protein, domain 2"/>
    <property type="match status" value="1"/>
</dbReference>
<dbReference type="InterPro" id="IPR001242">
    <property type="entry name" value="Condensation_dom"/>
</dbReference>
<dbReference type="InterPro" id="IPR016039">
    <property type="entry name" value="Thiolase-like"/>
</dbReference>
<dbReference type="InterPro" id="IPR020841">
    <property type="entry name" value="PKS_Beta-ketoAc_synthase_dom"/>
</dbReference>
<name>A0A1L7NR40_MICAE</name>
<dbReference type="PROSITE" id="PS52004">
    <property type="entry name" value="KS3_2"/>
    <property type="match status" value="1"/>
</dbReference>
<dbReference type="Gene3D" id="1.10.10.1830">
    <property type="entry name" value="Non-ribosomal peptide synthase, adenylation domain"/>
    <property type="match status" value="1"/>
</dbReference>
<dbReference type="EMBL" id="LC160291">
    <property type="protein sequence ID" value="BAW32334.1"/>
    <property type="molecule type" value="Genomic_DNA"/>
</dbReference>
<dbReference type="InterPro" id="IPR049490">
    <property type="entry name" value="C883_1060-like_KR_N"/>
</dbReference>
<dbReference type="Pfam" id="PF00501">
    <property type="entry name" value="AMP-binding"/>
    <property type="match status" value="2"/>
</dbReference>
<dbReference type="Gene3D" id="3.40.47.10">
    <property type="match status" value="1"/>
</dbReference>
<dbReference type="SUPFAM" id="SSF51735">
    <property type="entry name" value="NAD(P)-binding Rossmann-fold domains"/>
    <property type="match status" value="2"/>
</dbReference>
<evidence type="ECO:0000256" key="4">
    <source>
        <dbReference type="ARBA" id="ARBA00022679"/>
    </source>
</evidence>
<dbReference type="PROSITE" id="PS00455">
    <property type="entry name" value="AMP_BINDING"/>
    <property type="match status" value="2"/>
</dbReference>
<dbReference type="GO" id="GO:0004315">
    <property type="term" value="F:3-oxoacyl-[acyl-carrier-protein] synthase activity"/>
    <property type="evidence" value="ECO:0007669"/>
    <property type="project" value="InterPro"/>
</dbReference>
<dbReference type="Pfam" id="PF00698">
    <property type="entry name" value="Acyl_transf_1"/>
    <property type="match status" value="1"/>
</dbReference>
<feature type="domain" description="Ketosynthase family 3 (KS3)" evidence="8">
    <location>
        <begin position="2624"/>
        <end position="3048"/>
    </location>
</feature>
<dbReference type="InterPro" id="IPR036291">
    <property type="entry name" value="NAD(P)-bd_dom_sf"/>
</dbReference>
<dbReference type="GO" id="GO:0005737">
    <property type="term" value="C:cytoplasm"/>
    <property type="evidence" value="ECO:0007669"/>
    <property type="project" value="TreeGrafter"/>
</dbReference>
<dbReference type="Gene3D" id="1.10.1200.10">
    <property type="entry name" value="ACP-like"/>
    <property type="match status" value="3"/>
</dbReference>
<dbReference type="Pfam" id="PF18563">
    <property type="entry name" value="TubC_N"/>
    <property type="match status" value="1"/>
</dbReference>
<dbReference type="InterPro" id="IPR036736">
    <property type="entry name" value="ACP-like_sf"/>
</dbReference>
<dbReference type="InterPro" id="IPR018201">
    <property type="entry name" value="Ketoacyl_synth_AS"/>
</dbReference>
<evidence type="ECO:0000256" key="3">
    <source>
        <dbReference type="ARBA" id="ARBA00022553"/>
    </source>
</evidence>
<comment type="similarity">
    <text evidence="5">In the C-terminal section; belongs to the NRP synthetase family.</text>
</comment>
<dbReference type="Pfam" id="PF22621">
    <property type="entry name" value="CurL-like_PKS_C"/>
    <property type="match status" value="1"/>
</dbReference>
<dbReference type="InterPro" id="IPR006162">
    <property type="entry name" value="Ppantetheine_attach_site"/>
</dbReference>
<reference evidence="9" key="1">
    <citation type="journal article" date="2016" name="PLoS ONE">
        <title>Metagenomic Analysis of the Sponge Discodermia Reveals the Production of the Cyanobacterial Natural Product Kasumigamide by 'Entotheonella'.</title>
        <authorList>
            <person name="Nakashima Y."/>
            <person name="Egami Y."/>
            <person name="Kimura M."/>
            <person name="Wakimoto T."/>
            <person name="Abe I."/>
        </authorList>
    </citation>
    <scope>NUCLEOTIDE SEQUENCE</scope>
    <source>
        <strain evidence="9">NIES-87</strain>
    </source>
</reference>
<dbReference type="GO" id="GO:0043041">
    <property type="term" value="P:amino acid activation for nonribosomal peptide biosynthetic process"/>
    <property type="evidence" value="ECO:0007669"/>
    <property type="project" value="TreeGrafter"/>
</dbReference>
<dbReference type="GO" id="GO:0044550">
    <property type="term" value="P:secondary metabolite biosynthetic process"/>
    <property type="evidence" value="ECO:0007669"/>
    <property type="project" value="TreeGrafter"/>
</dbReference>
<dbReference type="InterPro" id="IPR045851">
    <property type="entry name" value="AMP-bd_C_sf"/>
</dbReference>
<dbReference type="Pfam" id="PF21394">
    <property type="entry name" value="Beta-ketacyl_N"/>
    <property type="match status" value="1"/>
</dbReference>
<evidence type="ECO:0000256" key="1">
    <source>
        <dbReference type="ARBA" id="ARBA00001957"/>
    </source>
</evidence>
<dbReference type="InterPro" id="IPR016035">
    <property type="entry name" value="Acyl_Trfase/lysoPLipase"/>
</dbReference>
<dbReference type="CDD" id="cd00833">
    <property type="entry name" value="PKS"/>
    <property type="match status" value="1"/>
</dbReference>
<dbReference type="GO" id="GO:0006633">
    <property type="term" value="P:fatty acid biosynthetic process"/>
    <property type="evidence" value="ECO:0007669"/>
    <property type="project" value="InterPro"/>
</dbReference>
<dbReference type="InterPro" id="IPR014031">
    <property type="entry name" value="Ketoacyl_synth_C"/>
</dbReference>
<dbReference type="PANTHER" id="PTHR45527:SF1">
    <property type="entry name" value="FATTY ACID SYNTHASE"/>
    <property type="match status" value="1"/>
</dbReference>
<dbReference type="InterPro" id="IPR020806">
    <property type="entry name" value="PKS_PP-bd"/>
</dbReference>
<dbReference type="FunFam" id="3.40.50.980:FF:000001">
    <property type="entry name" value="Non-ribosomal peptide synthetase"/>
    <property type="match status" value="1"/>
</dbReference>
<dbReference type="SUPFAM" id="SSF56801">
    <property type="entry name" value="Acetyl-CoA synthetase-like"/>
    <property type="match status" value="2"/>
</dbReference>
<sequence length="4115" mass="445784">MSPKNRPVDQLLHDLEQAGISLAIEGELLRVRGPVKAISQDLRVELTARKQELMAILRMPASPAASRASLAVEAPVTHNQRRLWFLNKLENTSAVFRMMAAWELVGPLDIDAFNQAIASLTARHPILRSTIRERGEDVFLTPMDSPFEEVIPKRGSPNEIEQIIHEQAEASFDLANGPLFLVRLVEFSQTHRLLVIDIHHIISDRWSMGLLFRDLSAFMRAEVTGEDAALPVLPIQFSDFALSQHALLDQPTLEGRVRYWRETLTGGTAELALPLDRPRPRTRGMRGASLRFPLGQDANLSHLASHYRATAFMAYLAVYSALLVRWTGQDEVVVGCPIGGRERHETHDLVGFFVNTVALRLDLSDDPSFITLLERVKRVSLEAMTHQDVPFDRVVDALNPPRYLNRNPLFQAMFVLQNAPLSELAWPGIEARSLTVPAMAPEVDLNLALELSATPDTPFTGYLEYDPDLFEPSTVERFVQHFVSFCQAVSRAPEQSISQIVIADETRAVWQGPQRARPNQTLDEMLITRLAGNPNAIALMTTEGEAVSAGQLLHRARLLSDRLSWDTDVVQLVGIWLPRSPELVVSMLAIWLAGKAFVVLPVDAPLTYLEGLIESVGLTHVIVAPDFGSDSGRPLPTGVNPIVPILPAPTEVIISPVSVSNRSRQDLAYICFTSGSSGQPKGVEVSHAALVNHTLAIIEAFDLSHQDRVLQFAAPNFDVALEEIWPSLLAGGTVVIPSPAVTDSLHAFENEITASGVTVVNLPAPFWHAWVSKLDEETTSPPTNLRLVVTGSDRVYTSAVRRWMMLAPTVRLLSGYGPTETTITATIFDCGRDILPITASTVPLGLPLANVQVYLVDSQGNSVPVGVVGEIVIEGAGIAQGYVHTREKSGFRPRVPGGTLAFWTGDRGRCRPDGTLMFEGRDDEQVKVRGVRIEPAGVETLLASCPGIALAAVVARPDGASGTLLRAFYSGTAALADVRSWLSHNVPAALVPGLIERLDELPQTPSGKLDRRTLAARPIPLSPPPVRPLDDRHEQIIGEIFADVLQVTEIGPDSNFFELGGDSISSLKIVTRARRAGLLITVRTVFEHQTISAIAKAATPIYNDSEQSNGSGPLPLTPITAWFHEFITVDSHHFNQAVVLAVPKAVDAQALQTALTALVRCHDILGLTVSGTSEQLRHAIPETIPAPTLITLDLSTFPNEERLERRAQAFASAQSSLDPGQGRNLAAVLLADEGRLLVCIHHLCVDVLSWDVLLTDLETAYEEVSRGRQPRLSPSGTPFRMWAERMNELAAGPALDDISFWLKRLAHPADRLLPEAGDQPGCDGAGASVRRTLNPIDTKYIVRTAPVLFAVRSDEVILAALLKVLRQRNGNRLRVDLERNGRVSPFGDFDLSRTVGWFTTVIPLLLNQKHEDIAELLGDIGRAVTETPQDGLSYGLLRYLSSQTGQVLAALPPAEILVNFVGILPGWNEADFRPVDDDCGPTISPRSPRSHILELNAGVIEGHLRLELGYPGAAGCHEEAAALLDDIVAALSEIASVARATKIGVEKPQGIEEILPLTPLQTGIFFHSNRQEETYFNQLHLVLEGSLNTSAFRSAWCQLIKRHKLLRASFHTADDGTPLQFIHKHVDPTWVERDWTGFDRTHQSQRLAALMAADRATNFELHQAPLLRFHLLKTGDERHDLIWSSHHLLLDGWSVSVVMEELLALYREACGGMAAALGSAPDFSEYLTWLDTVDKQAAEHFWQQELSGIAEPTCLIGSGLAPNEQEPNAPAHHHLELPANDVQAIEELARTSGVTVGLVLQAAWGLLLSRYTGLDDVLFGLTVSGRPPDLAGVNRMVGMLINTLPIRIQIPDDTTVRSWLKTLATRGLDRDAYAMLPLPQAIAAAVMAEGKLPFDSLVLIQNYPRTTNLDVEGLRVSIAQVSESTSFAVTLVAEWAERPRLTIVRDRHLVAVAASNQLLRHLHQILQSLVRCADKPLDNISIYTPDELQHRLLLGLGERLDVGHSLAHETIAAWAELSPDMPAVISKEETLTYGQLVEQANTLAAHLITSAGIRPGSLIAMALPRSSAAIVAILAIWRVGAAVIPIDVGYPAERVHFMLLDCTPDLVLTNTVHRSSLPLDEGNAIFLIDTLSDAPLSVSRDEAWPRIELDTPAYVIYTSGSTGKPKGVLSSHRGLVSLIRSQRELFSLAPGDRVLQFASLSFDASIWETVMALASGAALYIPNREDALAGPELGTYLRTYRITAATLPPSLLAVLPEGNYPDLKLLVSAGEACPVALARRWKQGRRFFNAYGPSEATVCATVFEGSVEGTSLPIGRAIPNVSTHVVDSHLRPVPAGCEGELVIGGLGVALGYLGQPALTAKRFVKVPALDHPSETNKLFYRTGDRVRLDIDGTLTYLGRLDRQVKLDGFRIELGEIEATLLNYPGVAQALSTVRQDRRGEQRLFAWVLPKPGVTLIIEDLRASIRQTLPGYMVPSGLMLITGVPLTPNGKVDWSGLPATEIESSEQQTATAAEAAQQAGDKGDSKSAALSRCLKAIWSELLGRTVINPNDNFFDIGGSSLLLVQMQGLIHSRLGVSLSSSKLFRHPTLDSLVELLLPQEVTLTLEERSPTIEGGTAERIPTARAEPIAVVGAAGRFPGSPNLEAFWELLIEGREGISRFDKESLLQSGMPLDLINNPAWVPVGGVIDDAEAFDPTVFGIGARDALILDPQHRVFLECAWHALEHAGYAPKATDRSIGLFASSGQNTWLHDVLLPAGETITGSTGFHLLTANDKDFLASQAAYRLDLKGPVVTIQTACSSSLVAVSMAIDALRTGRCEMALAGGVSIRFPQNRGYLYEPEMILSPDGHCRAFSADANGTVPGSGVGVVVLKPLSQAKTDGDRILAVVRGIAVNNDGSNKMGYTAPGVAGQAQVIRAALEDAGLTADDVDYVEAHGTGTPLGDPVEVTALGRVYTGRREPLLLGSVKTNIGHADAAAGIAGFLKVVLALERGQLPASLHAQPLNPRIDYSVGPFEVVDRTRSWPERGRPLRGAISSFGIGGTNVHAILEASPCARPVPNKSLAAPVNVNQAVILSAQTAAVLHCQTERLITHLRAHPELPIADVAFTLQCGRTVLPHRRAVVANSSLEAALALEAVLLNSYQTPLNNKPIERSSMVALLLPGQGSQHLGMGQQLYEAGGVFRRELDTYSEILRPLIDFSIVELLFSGGEDKAKVLQTTQLAQPLVFALDVALARHWQGLGIQPVGFLGHSLGEYAAAHLAGVFSTEDALALVVERGRLLGELPPGVMLAVPRSEVEIHGWLSDDLALAAVNNSTNCVVSGSFDAIEAFEARLKEMGCISRRLHTSHAFHSPMMTAAAEPLAAAVARFSPKRPQGRFISNVTGTWITPEDAIDPNYWARHLLQTVRFADGLATLQNDGITLAIECGPGQTLTILAKGTDIAVQPSLAHAAEIPTGGSRITDAAANLWVEGASINWSALHPEPRRRVDVPLYPFERLPFKPKACLSPSQLSERSESAEQVLPGKRRCMDEWFYRPGWQPALPSPSEPLAGPVMILSDRGGIGEALANLLPYPAILVEQGAGYAALGDNRFTVRPAQDEDYYQLFKALPTLPLRFLHLWGLDDANADTLEEIGVHAVLSLVRSLGGISSSQALRLDLVTHGAAAITGTEVLRPELAAAIGAARVLPYEYPNLTVRAIDVEPESPRSMAAAILSEIMRKGEHVVIGLRGERRWTPTFWPLALPASSNGNSIRNGLGKIRPKAVVWITGGFGGVGSAVARDLAKEQGIQLVLTGRTALGENGADSPTRKDRLQLVREIEAMGAIVMTAALDLADERAVKALVNQVETRLGAITGVFHCAGVADLAGVVQMRSRSDTEHVLAPKVAGTRAIERALSQHSLDFLVLCSSLSSFLPIAKFGQVGYAAANEYMDLAAVAIARRTGWRTVTINWDDWVEAGMTVEAYQSWSIPAPTADEGLTAAEGVTVLRRILTSDQTRVAVSVRPLESLVAGSDHLFSTKRFSQLLQCHNRPTEGIVSTVSGSDDVSQDTVTRLLLEAFRRILDDPTTVVDSNFFERGGHSLLAMNLLNFIRETFSVGIALLDLFEHPTPPTLADIIKERQTDRE</sequence>
<dbReference type="CDD" id="cd19531">
    <property type="entry name" value="LCL_NRPS-like"/>
    <property type="match status" value="1"/>
</dbReference>
<dbReference type="CDD" id="cd08953">
    <property type="entry name" value="KR_2_SDR_x"/>
    <property type="match status" value="1"/>
</dbReference>
<dbReference type="InterPro" id="IPR023213">
    <property type="entry name" value="CAT-like_dom_sf"/>
</dbReference>
<dbReference type="Pfam" id="PF00668">
    <property type="entry name" value="Condensation"/>
    <property type="match status" value="3"/>
</dbReference>
<feature type="domain" description="Carrier" evidence="7">
    <location>
        <begin position="4036"/>
        <end position="4111"/>
    </location>
</feature>
<dbReference type="SUPFAM" id="SSF55048">
    <property type="entry name" value="Probable ACP-binding domain of malonyl-CoA ACP transacylase"/>
    <property type="match status" value="1"/>
</dbReference>
<dbReference type="Gene3D" id="3.30.70.250">
    <property type="entry name" value="Malonyl-CoA ACP transacylase, ACP-binding"/>
    <property type="match status" value="1"/>
</dbReference>
<dbReference type="Pfam" id="PF08659">
    <property type="entry name" value="KR"/>
    <property type="match status" value="1"/>
</dbReference>
<protein>
    <submittedName>
        <fullName evidence="9">Hybrid cis-AT polyketide synthase-nonribosomal peptide synthetase</fullName>
    </submittedName>
</protein>
<evidence type="ECO:0000259" key="7">
    <source>
        <dbReference type="PROSITE" id="PS50075"/>
    </source>
</evidence>
<dbReference type="Pfam" id="PF13193">
    <property type="entry name" value="AMP-binding_C"/>
    <property type="match status" value="2"/>
</dbReference>
<dbReference type="InterPro" id="IPR044894">
    <property type="entry name" value="TubC_N_sf"/>
</dbReference>
<dbReference type="NCBIfam" id="TIGR01733">
    <property type="entry name" value="AA-adenyl-dom"/>
    <property type="match status" value="1"/>
</dbReference>
<dbReference type="InterPro" id="IPR014043">
    <property type="entry name" value="Acyl_transferase_dom"/>
</dbReference>
<feature type="domain" description="Carrier" evidence="7">
    <location>
        <begin position="2524"/>
        <end position="2599"/>
    </location>
</feature>
<dbReference type="Gene3D" id="3.40.50.720">
    <property type="entry name" value="NAD(P)-binding Rossmann-like Domain"/>
    <property type="match status" value="1"/>
</dbReference>
<dbReference type="Pfam" id="PF02801">
    <property type="entry name" value="Ketoacyl-synt_C"/>
    <property type="match status" value="1"/>
</dbReference>
<dbReference type="Gene3D" id="2.30.38.10">
    <property type="entry name" value="Luciferase, Domain 3"/>
    <property type="match status" value="1"/>
</dbReference>
<dbReference type="InterPro" id="IPR009081">
    <property type="entry name" value="PP-bd_ACP"/>
</dbReference>
<keyword evidence="3" id="KW-0597">Phosphoprotein</keyword>
<dbReference type="InterPro" id="IPR010071">
    <property type="entry name" value="AA_adenyl_dom"/>
</dbReference>
<dbReference type="InterPro" id="IPR025110">
    <property type="entry name" value="AMP-bd_C"/>
</dbReference>
<dbReference type="SMART" id="SM00827">
    <property type="entry name" value="PKS_AT"/>
    <property type="match status" value="1"/>
</dbReference>
<feature type="region of interest" description="Disordered" evidence="6">
    <location>
        <begin position="2502"/>
        <end position="2523"/>
    </location>
</feature>
<dbReference type="InterPro" id="IPR001227">
    <property type="entry name" value="Ac_transferase_dom_sf"/>
</dbReference>
<evidence type="ECO:0000256" key="2">
    <source>
        <dbReference type="ARBA" id="ARBA00022450"/>
    </source>
</evidence>
<dbReference type="Gene3D" id="3.30.559.30">
    <property type="entry name" value="Nonribosomal peptide synthetase, condensation domain"/>
    <property type="match status" value="3"/>
</dbReference>
<dbReference type="Gene3D" id="3.40.50.980">
    <property type="match status" value="2"/>
</dbReference>
<dbReference type="PROSITE" id="PS50075">
    <property type="entry name" value="CARRIER"/>
    <property type="match status" value="3"/>
</dbReference>
<dbReference type="Gene3D" id="3.40.50.12780">
    <property type="entry name" value="N-terminal domain of ligase-like"/>
    <property type="match status" value="1"/>
</dbReference>
<dbReference type="PANTHER" id="PTHR45527">
    <property type="entry name" value="NONRIBOSOMAL PEPTIDE SYNTHETASE"/>
    <property type="match status" value="1"/>
</dbReference>
<proteinExistence type="inferred from homology"/>
<feature type="compositionally biased region" description="Low complexity" evidence="6">
    <location>
        <begin position="2505"/>
        <end position="2518"/>
    </location>
</feature>
<dbReference type="SUPFAM" id="SSF52777">
    <property type="entry name" value="CoA-dependent acyltransferases"/>
    <property type="match status" value="6"/>
</dbReference>